<dbReference type="Pfam" id="PF13335">
    <property type="entry name" value="Mg_chelatase_C"/>
    <property type="match status" value="1"/>
</dbReference>
<sequence length="545" mass="57274">MSMGRARGVVLFGMDGHLIEVEADVGRALPAFILLGLPDASLRESQDRIRSAAKNAGLDLPARRLTVNLLPASLPKSGSVLDLAILMSAWAADGKVSGTAEVVFLAELGLDGRLRPVRGVLPSVAAAQAAGAQTVVVAVENAQEAALVPGMTVLAGSHVGQVVTSFASVALRPRVRRDSLGLERWGAERSADAGAVLDPRRAASAAQDHLGSFLSGNDGEGALGDPGPDLAEVRGQEEARFALELAAAGGHHLLLIGAPGAGKTMLAERMSGILPPLDDQAAMEATAIESISADPRTVTRLRRVPPFQAPHHSASMAAIVGGGARIARPGAVTRAHQGVLFLDEAPEFPRPALDALRQPLETGRISLHRSAGSVTYPARFQLVLAANPCPCGLNVGSGTRCRCSVAQRRNYMARLSGPLLDRIDLQIQVDRPRSAAAALGPPGESSAAVRARVLEARAAQAERLRPWGLRTNSQAPMQLLTGELKLPAGSTRDIDDALDKASISLRGYLRVLRLAWTIADLMDQDRPGVDEVDAALQLRQRSQTH</sequence>
<dbReference type="Pfam" id="PF13541">
    <property type="entry name" value="ChlI"/>
    <property type="match status" value="1"/>
</dbReference>
<dbReference type="InterPro" id="IPR000523">
    <property type="entry name" value="Mg_chelatse_chII-like_cat_dom"/>
</dbReference>
<gene>
    <name evidence="2" type="ORF">HNR24_000510</name>
</gene>
<evidence type="ECO:0000313" key="2">
    <source>
        <dbReference type="EMBL" id="MBA8920577.1"/>
    </source>
</evidence>
<protein>
    <submittedName>
        <fullName evidence="2">Magnesium chelatase family protein</fullName>
    </submittedName>
</protein>
<dbReference type="InterPro" id="IPR020568">
    <property type="entry name" value="Ribosomal_Su5_D2-typ_SF"/>
</dbReference>
<feature type="domain" description="AAA+ ATPase" evidence="1">
    <location>
        <begin position="249"/>
        <end position="433"/>
    </location>
</feature>
<dbReference type="GO" id="GO:0005524">
    <property type="term" value="F:ATP binding"/>
    <property type="evidence" value="ECO:0007669"/>
    <property type="project" value="InterPro"/>
</dbReference>
<dbReference type="EMBL" id="JACJIH010000001">
    <property type="protein sequence ID" value="MBA8920577.1"/>
    <property type="molecule type" value="Genomic_DNA"/>
</dbReference>
<dbReference type="SMART" id="SM00382">
    <property type="entry name" value="AAA"/>
    <property type="match status" value="1"/>
</dbReference>
<dbReference type="AlphaFoldDB" id="A0A839FUX3"/>
<dbReference type="SUPFAM" id="SSF54211">
    <property type="entry name" value="Ribosomal protein S5 domain 2-like"/>
    <property type="match status" value="1"/>
</dbReference>
<evidence type="ECO:0000259" key="1">
    <source>
        <dbReference type="SMART" id="SM00382"/>
    </source>
</evidence>
<comment type="caution">
    <text evidence="2">The sequence shown here is derived from an EMBL/GenBank/DDBJ whole genome shotgun (WGS) entry which is preliminary data.</text>
</comment>
<dbReference type="InterPro" id="IPR003593">
    <property type="entry name" value="AAA+_ATPase"/>
</dbReference>
<dbReference type="RefSeq" id="WP_182494927.1">
    <property type="nucleotide sequence ID" value="NZ_BAAAKT010000002.1"/>
</dbReference>
<reference evidence="2 3" key="1">
    <citation type="submission" date="2020-08" db="EMBL/GenBank/DDBJ databases">
        <title>Sequencing the genomes of 1000 actinobacteria strains.</title>
        <authorList>
            <person name="Klenk H.-P."/>
        </authorList>
    </citation>
    <scope>NUCLEOTIDE SEQUENCE [LARGE SCALE GENOMIC DNA]</scope>
    <source>
        <strain evidence="2 3">DSM 19081</strain>
    </source>
</reference>
<dbReference type="InterPro" id="IPR027417">
    <property type="entry name" value="P-loop_NTPase"/>
</dbReference>
<accession>A0A839FUX3</accession>
<name>A0A839FUX3_9MICC</name>
<dbReference type="PANTHER" id="PTHR32039:SF7">
    <property type="entry name" value="COMPETENCE PROTEIN COMM"/>
    <property type="match status" value="1"/>
</dbReference>
<dbReference type="Gene3D" id="3.40.50.300">
    <property type="entry name" value="P-loop containing nucleotide triphosphate hydrolases"/>
    <property type="match status" value="1"/>
</dbReference>
<dbReference type="Pfam" id="PF01078">
    <property type="entry name" value="Mg_chelatase"/>
    <property type="match status" value="1"/>
</dbReference>
<dbReference type="Proteomes" id="UP000546252">
    <property type="component" value="Unassembled WGS sequence"/>
</dbReference>
<dbReference type="InterPro" id="IPR045006">
    <property type="entry name" value="CHLI-like"/>
</dbReference>
<dbReference type="PANTHER" id="PTHR32039">
    <property type="entry name" value="MAGNESIUM-CHELATASE SUBUNIT CHLI"/>
    <property type="match status" value="1"/>
</dbReference>
<dbReference type="InterPro" id="IPR014721">
    <property type="entry name" value="Ribsml_uS5_D2-typ_fold_subgr"/>
</dbReference>
<dbReference type="InterPro" id="IPR025158">
    <property type="entry name" value="Mg_chelat-rel_C"/>
</dbReference>
<dbReference type="SUPFAM" id="SSF52540">
    <property type="entry name" value="P-loop containing nucleoside triphosphate hydrolases"/>
    <property type="match status" value="1"/>
</dbReference>
<organism evidence="2 3">
    <name type="scientific">Nesterenkonia jeotgali</name>
    <dbReference type="NCBI Taxonomy" id="317018"/>
    <lineage>
        <taxon>Bacteria</taxon>
        <taxon>Bacillati</taxon>
        <taxon>Actinomycetota</taxon>
        <taxon>Actinomycetes</taxon>
        <taxon>Micrococcales</taxon>
        <taxon>Micrococcaceae</taxon>
        <taxon>Nesterenkonia</taxon>
    </lineage>
</organism>
<dbReference type="Gene3D" id="3.30.230.10">
    <property type="match status" value="1"/>
</dbReference>
<evidence type="ECO:0000313" key="3">
    <source>
        <dbReference type="Proteomes" id="UP000546252"/>
    </source>
</evidence>
<proteinExistence type="predicted"/>